<sequence>MIITQSYTGCVGVDADDGTVLKEREWNNRSPGQHFQPLDFRLDIQRSIIS</sequence>
<comment type="caution">
    <text evidence="1">The sequence shown here is derived from an EMBL/GenBank/DDBJ whole genome shotgun (WGS) entry which is preliminary data.</text>
</comment>
<protein>
    <submittedName>
        <fullName evidence="1">Uncharacterized protein</fullName>
    </submittedName>
</protein>
<reference evidence="1 2" key="1">
    <citation type="journal article" date="2018" name="Nat. Genet.">
        <title>The Rosa genome provides new insights in the design of modern roses.</title>
        <authorList>
            <person name="Bendahmane M."/>
        </authorList>
    </citation>
    <scope>NUCLEOTIDE SEQUENCE [LARGE SCALE GENOMIC DNA]</scope>
    <source>
        <strain evidence="2">cv. Old Blush</strain>
    </source>
</reference>
<dbReference type="Proteomes" id="UP000238479">
    <property type="component" value="Chromosome 5"/>
</dbReference>
<evidence type="ECO:0000313" key="2">
    <source>
        <dbReference type="Proteomes" id="UP000238479"/>
    </source>
</evidence>
<dbReference type="Gramene" id="PRQ33126">
    <property type="protein sequence ID" value="PRQ33126"/>
    <property type="gene ID" value="RchiOBHm_Chr5g0054031"/>
</dbReference>
<name>A0A2P6QG19_ROSCH</name>
<gene>
    <name evidence="1" type="ORF">RchiOBHm_Chr5g0054031</name>
</gene>
<proteinExistence type="predicted"/>
<organism evidence="1 2">
    <name type="scientific">Rosa chinensis</name>
    <name type="common">China rose</name>
    <dbReference type="NCBI Taxonomy" id="74649"/>
    <lineage>
        <taxon>Eukaryota</taxon>
        <taxon>Viridiplantae</taxon>
        <taxon>Streptophyta</taxon>
        <taxon>Embryophyta</taxon>
        <taxon>Tracheophyta</taxon>
        <taxon>Spermatophyta</taxon>
        <taxon>Magnoliopsida</taxon>
        <taxon>eudicotyledons</taxon>
        <taxon>Gunneridae</taxon>
        <taxon>Pentapetalae</taxon>
        <taxon>rosids</taxon>
        <taxon>fabids</taxon>
        <taxon>Rosales</taxon>
        <taxon>Rosaceae</taxon>
        <taxon>Rosoideae</taxon>
        <taxon>Rosoideae incertae sedis</taxon>
        <taxon>Rosa</taxon>
    </lineage>
</organism>
<dbReference type="AlphaFoldDB" id="A0A2P6QG19"/>
<accession>A0A2P6QG19</accession>
<evidence type="ECO:0000313" key="1">
    <source>
        <dbReference type="EMBL" id="PRQ33126.1"/>
    </source>
</evidence>
<keyword evidence="2" id="KW-1185">Reference proteome</keyword>
<dbReference type="EMBL" id="PDCK01000043">
    <property type="protein sequence ID" value="PRQ33126.1"/>
    <property type="molecule type" value="Genomic_DNA"/>
</dbReference>